<reference evidence="3 4" key="1">
    <citation type="submission" date="2020-08" db="EMBL/GenBank/DDBJ databases">
        <title>Genomic Encyclopedia of Type Strains, Phase III (KMG-III): the genomes of soil and plant-associated and newly described type strains.</title>
        <authorList>
            <person name="Whitman W."/>
        </authorList>
    </citation>
    <scope>NUCLEOTIDE SEQUENCE [LARGE SCALE GENOMIC DNA]</scope>
    <source>
        <strain evidence="3 4">CECT 3266</strain>
    </source>
</reference>
<gene>
    <name evidence="3" type="ORF">FHS39_003767</name>
</gene>
<evidence type="ECO:0000256" key="1">
    <source>
        <dbReference type="SAM" id="SignalP"/>
    </source>
</evidence>
<feature type="signal peptide" evidence="1">
    <location>
        <begin position="1"/>
        <end position="28"/>
    </location>
</feature>
<keyword evidence="1" id="KW-0732">Signal</keyword>
<dbReference type="AlphaFoldDB" id="A0A7W7PLV9"/>
<dbReference type="Pfam" id="PF14016">
    <property type="entry name" value="DUF4232"/>
    <property type="match status" value="1"/>
</dbReference>
<keyword evidence="4" id="KW-1185">Reference proteome</keyword>
<feature type="chain" id="PRO_5031216660" description="DUF4232 domain-containing protein" evidence="1">
    <location>
        <begin position="29"/>
        <end position="196"/>
    </location>
</feature>
<feature type="domain" description="DUF4232" evidence="2">
    <location>
        <begin position="47"/>
        <end position="154"/>
    </location>
</feature>
<organism evidence="3 4">
    <name type="scientific">Streptomyces olivoverticillatus</name>
    <dbReference type="NCBI Taxonomy" id="66427"/>
    <lineage>
        <taxon>Bacteria</taxon>
        <taxon>Bacillati</taxon>
        <taxon>Actinomycetota</taxon>
        <taxon>Actinomycetes</taxon>
        <taxon>Kitasatosporales</taxon>
        <taxon>Streptomycetaceae</taxon>
        <taxon>Streptomyces</taxon>
    </lineage>
</organism>
<dbReference type="RefSeq" id="WP_184350470.1">
    <property type="nucleotide sequence ID" value="NZ_JACHJH010000005.1"/>
</dbReference>
<accession>A0A7W7PLV9</accession>
<comment type="caution">
    <text evidence="3">The sequence shown here is derived from an EMBL/GenBank/DDBJ whole genome shotgun (WGS) entry which is preliminary data.</text>
</comment>
<evidence type="ECO:0000259" key="2">
    <source>
        <dbReference type="Pfam" id="PF14016"/>
    </source>
</evidence>
<protein>
    <recommendedName>
        <fullName evidence="2">DUF4232 domain-containing protein</fullName>
    </recommendedName>
</protein>
<dbReference type="EMBL" id="JACHJH010000005">
    <property type="protein sequence ID" value="MBB4894709.1"/>
    <property type="molecule type" value="Genomic_DNA"/>
</dbReference>
<name>A0A7W7PLV9_9ACTN</name>
<dbReference type="Proteomes" id="UP000556084">
    <property type="component" value="Unassembled WGS sequence"/>
</dbReference>
<evidence type="ECO:0000313" key="4">
    <source>
        <dbReference type="Proteomes" id="UP000556084"/>
    </source>
</evidence>
<dbReference type="InterPro" id="IPR025326">
    <property type="entry name" value="DUF4232"/>
</dbReference>
<evidence type="ECO:0000313" key="3">
    <source>
        <dbReference type="EMBL" id="MBB4894709.1"/>
    </source>
</evidence>
<proteinExistence type="predicted"/>
<sequence>MKSVLSSASALLLGAVALTAFQSGTAMAATGAGANSDSDSYAYSHPCSMQQLSVQVFNTNATPSRRLIEVHNLGANSCGLSYFPLVHLGNSHSADRSHDVKPLVPGGLGGAPAYPVHAGQTAYAVVDLNPSGATTGSDSGIDELSILPDGDHMPNADTLNFPLGDGAVVLSPKLGLYRDNSGDAIASAAEADTPQS</sequence>